<dbReference type="EC" id="3.6.1.1" evidence="2"/>
<evidence type="ECO:0000256" key="5">
    <source>
        <dbReference type="ARBA" id="ARBA00022842"/>
    </source>
</evidence>
<dbReference type="Gene3D" id="3.90.80.10">
    <property type="entry name" value="Inorganic pyrophosphatase"/>
    <property type="match status" value="1"/>
</dbReference>
<sequence length="118" mass="13667">MKNSIPNYQHFLGQQLTVKVDRPLGSRHPEYHYQYPVNYGFIPNTQAEDREEIDAYILGVNEPISEFTGQCIAIIFRHDDCENKLIIAPEKSSFSDEDISIAVHFQEQYFQTEVVRGS</sequence>
<dbReference type="Pfam" id="PF00719">
    <property type="entry name" value="Pyrophosphatase"/>
    <property type="match status" value="1"/>
</dbReference>
<dbReference type="GO" id="GO:0006796">
    <property type="term" value="P:phosphate-containing compound metabolic process"/>
    <property type="evidence" value="ECO:0007669"/>
    <property type="project" value="InterPro"/>
</dbReference>
<gene>
    <name evidence="6" type="primary">ppa_2</name>
    <name evidence="6" type="ORF">EHSB41UT_02489</name>
</gene>
<evidence type="ECO:0000313" key="7">
    <source>
        <dbReference type="Proteomes" id="UP000196573"/>
    </source>
</evidence>
<protein>
    <recommendedName>
        <fullName evidence="2">inorganic diphosphatase</fullName>
        <ecNumber evidence="2">3.6.1.1</ecNumber>
    </recommendedName>
</protein>
<dbReference type="EMBL" id="FWPT01000005">
    <property type="protein sequence ID" value="SMA47604.1"/>
    <property type="molecule type" value="Genomic_DNA"/>
</dbReference>
<evidence type="ECO:0000256" key="3">
    <source>
        <dbReference type="ARBA" id="ARBA00022723"/>
    </source>
</evidence>
<dbReference type="GO" id="GO:0000287">
    <property type="term" value="F:magnesium ion binding"/>
    <property type="evidence" value="ECO:0007669"/>
    <property type="project" value="InterPro"/>
</dbReference>
<keyword evidence="5" id="KW-0460">Magnesium</keyword>
<dbReference type="SUPFAM" id="SSF50324">
    <property type="entry name" value="Inorganic pyrophosphatase"/>
    <property type="match status" value="1"/>
</dbReference>
<keyword evidence="7" id="KW-1185">Reference proteome</keyword>
<keyword evidence="4 6" id="KW-0378">Hydrolase</keyword>
<proteinExistence type="predicted"/>
<evidence type="ECO:0000256" key="4">
    <source>
        <dbReference type="ARBA" id="ARBA00022801"/>
    </source>
</evidence>
<dbReference type="InterPro" id="IPR036649">
    <property type="entry name" value="Pyrophosphatase_sf"/>
</dbReference>
<dbReference type="AlphaFoldDB" id="A0A1X7AKX5"/>
<reference evidence="6 7" key="1">
    <citation type="submission" date="2017-03" db="EMBL/GenBank/DDBJ databases">
        <authorList>
            <person name="Afonso C.L."/>
            <person name="Miller P.J."/>
            <person name="Scott M.A."/>
            <person name="Spackman E."/>
            <person name="Goraichik I."/>
            <person name="Dimitrov K.M."/>
            <person name="Suarez D.L."/>
            <person name="Swayne D.E."/>
        </authorList>
    </citation>
    <scope>NUCLEOTIDE SEQUENCE [LARGE SCALE GENOMIC DNA]</scope>
    <source>
        <strain evidence="6">SB41UT1</strain>
    </source>
</reference>
<evidence type="ECO:0000256" key="1">
    <source>
        <dbReference type="ARBA" id="ARBA00001946"/>
    </source>
</evidence>
<evidence type="ECO:0000256" key="2">
    <source>
        <dbReference type="ARBA" id="ARBA00012146"/>
    </source>
</evidence>
<organism evidence="6 7">
    <name type="scientific">Parendozoicomonas haliclonae</name>
    <dbReference type="NCBI Taxonomy" id="1960125"/>
    <lineage>
        <taxon>Bacteria</taxon>
        <taxon>Pseudomonadati</taxon>
        <taxon>Pseudomonadota</taxon>
        <taxon>Gammaproteobacteria</taxon>
        <taxon>Oceanospirillales</taxon>
        <taxon>Endozoicomonadaceae</taxon>
        <taxon>Parendozoicomonas</taxon>
    </lineage>
</organism>
<dbReference type="Proteomes" id="UP000196573">
    <property type="component" value="Unassembled WGS sequence"/>
</dbReference>
<evidence type="ECO:0000313" key="6">
    <source>
        <dbReference type="EMBL" id="SMA47604.1"/>
    </source>
</evidence>
<dbReference type="RefSeq" id="WP_087110608.1">
    <property type="nucleotide sequence ID" value="NZ_CBCSCN010000003.1"/>
</dbReference>
<dbReference type="InterPro" id="IPR008162">
    <property type="entry name" value="Pyrophosphatase"/>
</dbReference>
<name>A0A1X7AKX5_9GAMM</name>
<accession>A0A1X7AKX5</accession>
<keyword evidence="3" id="KW-0479">Metal-binding</keyword>
<dbReference type="OrthoDB" id="9798247at2"/>
<comment type="cofactor">
    <cofactor evidence="1">
        <name>Mg(2+)</name>
        <dbReference type="ChEBI" id="CHEBI:18420"/>
    </cofactor>
</comment>
<dbReference type="GO" id="GO:0004427">
    <property type="term" value="F:inorganic diphosphate phosphatase activity"/>
    <property type="evidence" value="ECO:0007669"/>
    <property type="project" value="UniProtKB-EC"/>
</dbReference>
<dbReference type="GO" id="GO:0005737">
    <property type="term" value="C:cytoplasm"/>
    <property type="evidence" value="ECO:0007669"/>
    <property type="project" value="InterPro"/>
</dbReference>